<keyword evidence="1" id="KW-0812">Transmembrane</keyword>
<reference evidence="2 3" key="1">
    <citation type="journal article" date="2016" name="Nat. Commun.">
        <title>Thousands of microbial genomes shed light on interconnected biogeochemical processes in an aquifer system.</title>
        <authorList>
            <person name="Anantharaman K."/>
            <person name="Brown C.T."/>
            <person name="Hug L.A."/>
            <person name="Sharon I."/>
            <person name="Castelle C.J."/>
            <person name="Probst A.J."/>
            <person name="Thomas B.C."/>
            <person name="Singh A."/>
            <person name="Wilkins M.J."/>
            <person name="Karaoz U."/>
            <person name="Brodie E.L."/>
            <person name="Williams K.H."/>
            <person name="Hubbard S.S."/>
            <person name="Banfield J.F."/>
        </authorList>
    </citation>
    <scope>NUCLEOTIDE SEQUENCE [LARGE SCALE GENOMIC DNA]</scope>
</reference>
<sequence length="99" mass="10686">MITSKHQEGTGTTLLARGYAAFMIAVLLFLGVAFIAMPVPAHAQTSQLFPNGVPGPDFGDDFPFGYGGGPRLPNVPNGSTIVEQVFERINAMFDRLFNR</sequence>
<dbReference type="Proteomes" id="UP000176445">
    <property type="component" value="Unassembled WGS sequence"/>
</dbReference>
<evidence type="ECO:0000313" key="2">
    <source>
        <dbReference type="EMBL" id="OGG51391.1"/>
    </source>
</evidence>
<name>A0A1F6CQS8_9BACT</name>
<gene>
    <name evidence="2" type="ORF">A2704_03420</name>
</gene>
<keyword evidence="1" id="KW-1133">Transmembrane helix</keyword>
<keyword evidence="1" id="KW-0472">Membrane</keyword>
<dbReference type="AlphaFoldDB" id="A0A1F6CQS8"/>
<organism evidence="2 3">
    <name type="scientific">Candidatus Kaiserbacteria bacterium RIFCSPHIGHO2_01_FULL_54_36b</name>
    <dbReference type="NCBI Taxonomy" id="1798483"/>
    <lineage>
        <taxon>Bacteria</taxon>
        <taxon>Candidatus Kaiseribacteriota</taxon>
    </lineage>
</organism>
<dbReference type="EMBL" id="MFKW01000029">
    <property type="protein sequence ID" value="OGG51391.1"/>
    <property type="molecule type" value="Genomic_DNA"/>
</dbReference>
<accession>A0A1F6CQS8</accession>
<proteinExistence type="predicted"/>
<feature type="transmembrane region" description="Helical" evidence="1">
    <location>
        <begin position="20"/>
        <end position="39"/>
    </location>
</feature>
<comment type="caution">
    <text evidence="2">The sequence shown here is derived from an EMBL/GenBank/DDBJ whole genome shotgun (WGS) entry which is preliminary data.</text>
</comment>
<evidence type="ECO:0000313" key="3">
    <source>
        <dbReference type="Proteomes" id="UP000176445"/>
    </source>
</evidence>
<protein>
    <submittedName>
        <fullName evidence="2">Uncharacterized protein</fullName>
    </submittedName>
</protein>
<evidence type="ECO:0000256" key="1">
    <source>
        <dbReference type="SAM" id="Phobius"/>
    </source>
</evidence>